<evidence type="ECO:0000256" key="17">
    <source>
        <dbReference type="ARBA" id="ARBA00037898"/>
    </source>
</evidence>
<keyword evidence="13" id="KW-0408">Iron</keyword>
<dbReference type="CDD" id="cd00713">
    <property type="entry name" value="GltS"/>
    <property type="match status" value="1"/>
</dbReference>
<dbReference type="Pfam" id="PF01493">
    <property type="entry name" value="GXGXG"/>
    <property type="match status" value="1"/>
</dbReference>
<proteinExistence type="inferred from homology"/>
<dbReference type="GO" id="GO:0004355">
    <property type="term" value="F:glutamate synthase (NADPH) activity"/>
    <property type="evidence" value="ECO:0007669"/>
    <property type="project" value="UniProtKB-EC"/>
</dbReference>
<dbReference type="Gene3D" id="3.20.20.70">
    <property type="entry name" value="Aldolase class I"/>
    <property type="match status" value="2"/>
</dbReference>
<dbReference type="InterPro" id="IPR002489">
    <property type="entry name" value="Glu_synth_asu_C"/>
</dbReference>
<evidence type="ECO:0000256" key="19">
    <source>
        <dbReference type="ARBA" id="ARBA00072108"/>
    </source>
</evidence>
<evidence type="ECO:0000256" key="7">
    <source>
        <dbReference type="ARBA" id="ARBA00022630"/>
    </source>
</evidence>
<comment type="pathway">
    <text evidence="17">Amino-acid biosynthesis; L-glutamate biosynthesis via GLT pathway; L-glutamate from 2-oxoglutarate and L-glutamine (NADP(+) route): step 1/1.</text>
</comment>
<dbReference type="GO" id="GO:0006537">
    <property type="term" value="P:glutamate biosynthetic process"/>
    <property type="evidence" value="ECO:0007669"/>
    <property type="project" value="UniProtKB-KW"/>
</dbReference>
<dbReference type="PANTHER" id="PTHR11938:SF133">
    <property type="entry name" value="GLUTAMATE SYNTHASE (NADH)"/>
    <property type="match status" value="1"/>
</dbReference>
<evidence type="ECO:0000256" key="5">
    <source>
        <dbReference type="ARBA" id="ARBA00012079"/>
    </source>
</evidence>
<dbReference type="Pfam" id="PF00310">
    <property type="entry name" value="GATase_2"/>
    <property type="match status" value="1"/>
</dbReference>
<accession>A0A5E6M9G1</accession>
<comment type="cofactor">
    <cofactor evidence="1">
        <name>FMN</name>
        <dbReference type="ChEBI" id="CHEBI:58210"/>
    </cofactor>
</comment>
<dbReference type="GO" id="GO:0046872">
    <property type="term" value="F:metal ion binding"/>
    <property type="evidence" value="ECO:0007669"/>
    <property type="project" value="UniProtKB-KW"/>
</dbReference>
<dbReference type="InterPro" id="IPR013785">
    <property type="entry name" value="Aldolase_TIM"/>
</dbReference>
<dbReference type="Proteomes" id="UP000334923">
    <property type="component" value="Unassembled WGS sequence"/>
</dbReference>
<dbReference type="PROSITE" id="PS51278">
    <property type="entry name" value="GATASE_TYPE_2"/>
    <property type="match status" value="1"/>
</dbReference>
<keyword evidence="15" id="KW-0314">Glutamate biosynthesis</keyword>
<dbReference type="EMBL" id="CABFVA020000014">
    <property type="protein sequence ID" value="VVM05003.1"/>
    <property type="molecule type" value="Genomic_DNA"/>
</dbReference>
<keyword evidence="24" id="KW-1185">Reference proteome</keyword>
<keyword evidence="9" id="KW-0479">Metal-binding</keyword>
<protein>
    <recommendedName>
        <fullName evidence="19">Glutamate synthase [NADPH] large chain</fullName>
        <ecNumber evidence="5">1.4.1.13</ecNumber>
    </recommendedName>
    <alternativeName>
        <fullName evidence="20">Glutamate synthase subunit alpha</fullName>
    </alternativeName>
</protein>
<comment type="cofactor">
    <cofactor evidence="3">
        <name>FAD</name>
        <dbReference type="ChEBI" id="CHEBI:57692"/>
    </cofactor>
</comment>
<evidence type="ECO:0000256" key="16">
    <source>
        <dbReference type="ARBA" id="ARBA00023291"/>
    </source>
</evidence>
<dbReference type="Pfam" id="PF01645">
    <property type="entry name" value="Glu_synthase"/>
    <property type="match status" value="1"/>
</dbReference>
<reference evidence="23 24" key="1">
    <citation type="submission" date="2019-09" db="EMBL/GenBank/DDBJ databases">
        <authorList>
            <person name="Cremers G."/>
        </authorList>
    </citation>
    <scope>NUCLEOTIDE SEQUENCE [LARGE SCALE GENOMIC DNA]</scope>
    <source>
        <strain evidence="23">4A</strain>
    </source>
</reference>
<evidence type="ECO:0000313" key="23">
    <source>
        <dbReference type="EMBL" id="VVM05003.1"/>
    </source>
</evidence>
<evidence type="ECO:0000256" key="2">
    <source>
        <dbReference type="ARBA" id="ARBA00001927"/>
    </source>
</evidence>
<dbReference type="Gene3D" id="3.60.20.10">
    <property type="entry name" value="Glutamine Phosphoribosylpyrophosphate, subunit 1, domain 1"/>
    <property type="match status" value="1"/>
</dbReference>
<evidence type="ECO:0000313" key="24">
    <source>
        <dbReference type="Proteomes" id="UP000334923"/>
    </source>
</evidence>
<dbReference type="Gene3D" id="2.160.20.60">
    <property type="entry name" value="Glutamate synthase, alpha subunit, C-terminal domain"/>
    <property type="match status" value="1"/>
</dbReference>
<evidence type="ECO:0000256" key="15">
    <source>
        <dbReference type="ARBA" id="ARBA00023164"/>
    </source>
</evidence>
<keyword evidence="6" id="KW-0028">Amino-acid biosynthesis</keyword>
<feature type="region of interest" description="Disordered" evidence="21">
    <location>
        <begin position="1543"/>
        <end position="1568"/>
    </location>
</feature>
<dbReference type="SUPFAM" id="SSF69336">
    <property type="entry name" value="Alpha subunit of glutamate synthase, C-terminal domain"/>
    <property type="match status" value="1"/>
</dbReference>
<dbReference type="GO" id="GO:0051538">
    <property type="term" value="F:3 iron, 4 sulfur cluster binding"/>
    <property type="evidence" value="ECO:0007669"/>
    <property type="project" value="UniProtKB-KW"/>
</dbReference>
<keyword evidence="14" id="KW-0411">Iron-sulfur</keyword>
<dbReference type="InterPro" id="IPR036485">
    <property type="entry name" value="Glu_synth_asu_C_sf"/>
</dbReference>
<dbReference type="SUPFAM" id="SSF56235">
    <property type="entry name" value="N-terminal nucleophile aminohydrolases (Ntn hydrolases)"/>
    <property type="match status" value="1"/>
</dbReference>
<organism evidence="23 24">
    <name type="scientific">Methylacidimicrobium tartarophylax</name>
    <dbReference type="NCBI Taxonomy" id="1041768"/>
    <lineage>
        <taxon>Bacteria</taxon>
        <taxon>Pseudomonadati</taxon>
        <taxon>Verrucomicrobiota</taxon>
        <taxon>Methylacidimicrobium</taxon>
    </lineage>
</organism>
<dbReference type="NCBIfam" id="NF008730">
    <property type="entry name" value="PRK11750.1"/>
    <property type="match status" value="1"/>
</dbReference>
<keyword evidence="12 23" id="KW-0560">Oxidoreductase</keyword>
<keyword evidence="16" id="KW-0003">3Fe-4S</keyword>
<dbReference type="Pfam" id="PF04898">
    <property type="entry name" value="Glu_syn_central"/>
    <property type="match status" value="1"/>
</dbReference>
<evidence type="ECO:0000256" key="11">
    <source>
        <dbReference type="ARBA" id="ARBA00022962"/>
    </source>
</evidence>
<dbReference type="InterPro" id="IPR017932">
    <property type="entry name" value="GATase_2_dom"/>
</dbReference>
<evidence type="ECO:0000256" key="3">
    <source>
        <dbReference type="ARBA" id="ARBA00001974"/>
    </source>
</evidence>
<dbReference type="CDD" id="cd02808">
    <property type="entry name" value="GltS_FMN"/>
    <property type="match status" value="1"/>
</dbReference>
<dbReference type="EC" id="1.4.1.13" evidence="5"/>
<feature type="domain" description="Glutamine amidotransferase type-2" evidence="22">
    <location>
        <begin position="76"/>
        <end position="474"/>
    </location>
</feature>
<keyword evidence="8" id="KW-0288">FMN</keyword>
<dbReference type="InterPro" id="IPR050711">
    <property type="entry name" value="ET-N_metabolism_enzyme"/>
</dbReference>
<evidence type="ECO:0000256" key="12">
    <source>
        <dbReference type="ARBA" id="ARBA00023002"/>
    </source>
</evidence>
<evidence type="ECO:0000256" key="14">
    <source>
        <dbReference type="ARBA" id="ARBA00023014"/>
    </source>
</evidence>
<comment type="cofactor">
    <cofactor evidence="2">
        <name>[3Fe-4S] cluster</name>
        <dbReference type="ChEBI" id="CHEBI:21137"/>
    </cofactor>
</comment>
<name>A0A5E6M9G1_9BACT</name>
<evidence type="ECO:0000259" key="22">
    <source>
        <dbReference type="PROSITE" id="PS51278"/>
    </source>
</evidence>
<evidence type="ECO:0000256" key="1">
    <source>
        <dbReference type="ARBA" id="ARBA00001917"/>
    </source>
</evidence>
<dbReference type="FunFam" id="3.60.20.10:FF:000001">
    <property type="entry name" value="Glutamate synthase, large subunit"/>
    <property type="match status" value="1"/>
</dbReference>
<dbReference type="FunFam" id="2.160.20.60:FF:000001">
    <property type="entry name" value="Glutamate synthase, large subunit"/>
    <property type="match status" value="1"/>
</dbReference>
<evidence type="ECO:0000256" key="10">
    <source>
        <dbReference type="ARBA" id="ARBA00022827"/>
    </source>
</evidence>
<dbReference type="InterPro" id="IPR006982">
    <property type="entry name" value="Glu_synth_centr_N"/>
</dbReference>
<dbReference type="SUPFAM" id="SSF51395">
    <property type="entry name" value="FMN-linked oxidoreductases"/>
    <property type="match status" value="1"/>
</dbReference>
<evidence type="ECO:0000256" key="21">
    <source>
        <dbReference type="SAM" id="MobiDB-lite"/>
    </source>
</evidence>
<keyword evidence="11" id="KW-0315">Glutamine amidotransferase</keyword>
<evidence type="ECO:0000256" key="18">
    <source>
        <dbReference type="ARBA" id="ARBA00048151"/>
    </source>
</evidence>
<evidence type="ECO:0000256" key="6">
    <source>
        <dbReference type="ARBA" id="ARBA00022605"/>
    </source>
</evidence>
<dbReference type="CDD" id="cd00982">
    <property type="entry name" value="gltB_C"/>
    <property type="match status" value="1"/>
</dbReference>
<evidence type="ECO:0000256" key="4">
    <source>
        <dbReference type="ARBA" id="ARBA00009716"/>
    </source>
</evidence>
<evidence type="ECO:0000256" key="9">
    <source>
        <dbReference type="ARBA" id="ARBA00022723"/>
    </source>
</evidence>
<gene>
    <name evidence="23" type="primary">E1.4.7.1</name>
    <name evidence="23" type="ORF">MAMT_00396</name>
</gene>
<dbReference type="GO" id="GO:0019676">
    <property type="term" value="P:ammonia assimilation cycle"/>
    <property type="evidence" value="ECO:0007669"/>
    <property type="project" value="TreeGrafter"/>
</dbReference>
<dbReference type="InterPro" id="IPR029055">
    <property type="entry name" value="Ntn_hydrolases_N"/>
</dbReference>
<dbReference type="InterPro" id="IPR002932">
    <property type="entry name" value="Glu_synthdom"/>
</dbReference>
<keyword evidence="10" id="KW-0274">FAD</keyword>
<dbReference type="PANTHER" id="PTHR11938">
    <property type="entry name" value="FAD NADPH DEHYDROGENASE/OXIDOREDUCTASE"/>
    <property type="match status" value="1"/>
</dbReference>
<evidence type="ECO:0000256" key="13">
    <source>
        <dbReference type="ARBA" id="ARBA00023004"/>
    </source>
</evidence>
<comment type="catalytic activity">
    <reaction evidence="18">
        <text>2 L-glutamate + NADP(+) = L-glutamine + 2-oxoglutarate + NADPH + H(+)</text>
        <dbReference type="Rhea" id="RHEA:15501"/>
        <dbReference type="ChEBI" id="CHEBI:15378"/>
        <dbReference type="ChEBI" id="CHEBI:16810"/>
        <dbReference type="ChEBI" id="CHEBI:29985"/>
        <dbReference type="ChEBI" id="CHEBI:57783"/>
        <dbReference type="ChEBI" id="CHEBI:58349"/>
        <dbReference type="ChEBI" id="CHEBI:58359"/>
        <dbReference type="EC" id="1.4.1.13"/>
    </reaction>
</comment>
<comment type="similarity">
    <text evidence="4">Belongs to the glutamate synthase family.</text>
</comment>
<evidence type="ECO:0000256" key="8">
    <source>
        <dbReference type="ARBA" id="ARBA00022643"/>
    </source>
</evidence>
<sequence length="1568" mass="171777">MTLRKLLLLDPLLQHFPFRGNAETSAGVSFDHLRAEALPREQDFRTFTRMYVGNHSKPNHPVPTSLWHSSRERASCGVGFVSTLTGAPSHKILETALSCVCALSHRGAVDADMKTGDGAGVMTQIPARLFRKDIEKWGAKLYRDDDLAVGFCFLPSGDAYEQAHCRKIIQESLAEHGLFVFGWRKVPVRMDALGDKAARTCPELEQVLVGKPEDRSLSSLEYERTLYLCRKKIEQRIAQDGVTEFHLPSFSSRTIVYKGLFVSPQLSKFYRDLQDPSFETALAVYHQRYSTNTFPAWPLAQPFRVLGHNGEINTILGNRLWMRARQRDFAESQWGKEASHLSPVLLPAASDSANLDNAVELLLHSGYDLLHAMLMLVPAAWQAEPRLSPDERAFYEYHELLSEPWDGPAALIFSDGRTVGACLDRNGLRPIRYKITEDGTVVLGSEVGIGSLDEKTVVEKGRLGPGEIFAVDAVSRRLIRSPEIKKRFTGKLAYSQWLTRHCHRLTSGTVASTPPPPSGLAAQLLAFGYDDEEIKQILKPMAERGEESIGSMGDDAPPAILSREPRILYWYFRQLFAQVTNPPIDPLRERLVMSLEMWVGRRPNLLVHQLPEGDAIRLATPFLTDARLSEIRNRHEPSLRSQTISCLFPTGESQEGFLRRLSEIRQEAEAAVESGASILVLSDKGVSPTEAAIPMLLAVGAVHHHLIRAGSRMHATILCETGDCRDVHQFACLIGFGAAAVNPYLALSLYADLACRNELKTADPAVVEQNYQKAIEKGLLKIISKMGISTLWSYHGAQVFEAMGLGPQVIQECFEGVVSHLGGVGYPELAQETLSRHAAAFAPDTKLADRGHYRFRREGERHAITPPLIQSIHTFVGLKGQEKAGRNEDYRKIGEAISTNQPLALRDCLCFRKEEAIPLSEVEPVEEIRRRFTTAGMSLGALSPEAHETLALALNRIGGKSNTGEGGEDRTRFVRLPNGDSLSSAIKQVASGRFGVTAEYLASASEIEIKMAQGSKPGEGGQLPGHKVTALIARLRRSTPGIRLISPPPHHDIYSIEDLAQLIYDLKQVNPRARICVKLVSEAGVGAIAAGVAKAHADVILISGHDGGTGASPLSSIKYAGSPWEIGLADTQQVLLANGLRSRVTLRTDGGMRTGRDIVVGGLLGAEEFNFGTMALIALGCVYVRQCHLNTCPTGIATQDERLRGKFRGTAAGLIAYFDAVSQEVREILASLGVRTFNEIIGRAELLEPKEIPNHDKANLIHLQSLLSFPGVGETEPRYHTWERNDPQGDRPLDDILLQEAKTAIHSKEPIELRHRVRNVHRSIGAGLSGEIAYHFGDEGLPEGTIRLRLTGTAGQSLGAFLVNGISIFLEGEANDYVGKGMSGGEIILAPPTGCHYRPEESVICGNTVLYGATGGSLFVRGKAGERFAVRNSGSVAVVEGIGDHGCEYMTGGVVVVLGPTGKNFGAGMSGGLAYVFDEEGCFEERYNAEMVHLERVSQPEDQKQLQELLYRHLERTGSSPAGRILQEWERFQPLFWKVVPLPPSPGPAEAPKPERKQVPASAAEPRG</sequence>
<keyword evidence="7" id="KW-0285">Flavoprotein</keyword>
<evidence type="ECO:0000256" key="20">
    <source>
        <dbReference type="ARBA" id="ARBA00079921"/>
    </source>
</evidence>